<keyword evidence="2" id="KW-0472">Membrane</keyword>
<dbReference type="AlphaFoldDB" id="A0A286UL67"/>
<accession>A0A286UL67</accession>
<feature type="compositionally biased region" description="Basic residues" evidence="1">
    <location>
        <begin position="1"/>
        <end position="12"/>
    </location>
</feature>
<dbReference type="Proteomes" id="UP000217199">
    <property type="component" value="Unassembled WGS sequence"/>
</dbReference>
<sequence length="138" mass="15504">MNHSHSFSHPHRSATTCSKDPTRPHFLDTAKLVSRKASSHVSSMSLIIIMLCTCYYINNNSLFNELIFDRVTMLRTKMHVILSDGIPQSYSRCAPALIEALKCPGLTERSSLTSLIFGIQTESSNSKSPLFNCRNKLR</sequence>
<feature type="region of interest" description="Disordered" evidence="1">
    <location>
        <begin position="1"/>
        <end position="20"/>
    </location>
</feature>
<evidence type="ECO:0000313" key="4">
    <source>
        <dbReference type="Proteomes" id="UP000217199"/>
    </source>
</evidence>
<organism evidence="3 4">
    <name type="scientific">Pyrrhoderma noxium</name>
    <dbReference type="NCBI Taxonomy" id="2282107"/>
    <lineage>
        <taxon>Eukaryota</taxon>
        <taxon>Fungi</taxon>
        <taxon>Dikarya</taxon>
        <taxon>Basidiomycota</taxon>
        <taxon>Agaricomycotina</taxon>
        <taxon>Agaricomycetes</taxon>
        <taxon>Hymenochaetales</taxon>
        <taxon>Hymenochaetaceae</taxon>
        <taxon>Pyrrhoderma</taxon>
    </lineage>
</organism>
<protein>
    <submittedName>
        <fullName evidence="3">Uncharacterized protein</fullName>
    </submittedName>
</protein>
<dbReference type="EMBL" id="NBII01000003">
    <property type="protein sequence ID" value="PAV20351.1"/>
    <property type="molecule type" value="Genomic_DNA"/>
</dbReference>
<keyword evidence="2" id="KW-0812">Transmembrane</keyword>
<comment type="caution">
    <text evidence="3">The sequence shown here is derived from an EMBL/GenBank/DDBJ whole genome shotgun (WGS) entry which is preliminary data.</text>
</comment>
<name>A0A286UL67_9AGAM</name>
<dbReference type="InParanoid" id="A0A286UL67"/>
<keyword evidence="4" id="KW-1185">Reference proteome</keyword>
<evidence type="ECO:0000256" key="1">
    <source>
        <dbReference type="SAM" id="MobiDB-lite"/>
    </source>
</evidence>
<keyword evidence="2" id="KW-1133">Transmembrane helix</keyword>
<proteinExistence type="predicted"/>
<reference evidence="3 4" key="1">
    <citation type="journal article" date="2017" name="Mol. Ecol.">
        <title>Comparative and population genomic landscape of Phellinus noxius: A hypervariable fungus causing root rot in trees.</title>
        <authorList>
            <person name="Chung C.L."/>
            <person name="Lee T.J."/>
            <person name="Akiba M."/>
            <person name="Lee H.H."/>
            <person name="Kuo T.H."/>
            <person name="Liu D."/>
            <person name="Ke H.M."/>
            <person name="Yokoi T."/>
            <person name="Roa M.B."/>
            <person name="Lu M.J."/>
            <person name="Chang Y.Y."/>
            <person name="Ann P.J."/>
            <person name="Tsai J.N."/>
            <person name="Chen C.Y."/>
            <person name="Tzean S.S."/>
            <person name="Ota Y."/>
            <person name="Hattori T."/>
            <person name="Sahashi N."/>
            <person name="Liou R.F."/>
            <person name="Kikuchi T."/>
            <person name="Tsai I.J."/>
        </authorList>
    </citation>
    <scope>NUCLEOTIDE SEQUENCE [LARGE SCALE GENOMIC DNA]</scope>
    <source>
        <strain evidence="3 4">FFPRI411160</strain>
    </source>
</reference>
<gene>
    <name evidence="3" type="ORF">PNOK_0297800</name>
</gene>
<feature type="transmembrane region" description="Helical" evidence="2">
    <location>
        <begin position="37"/>
        <end position="57"/>
    </location>
</feature>
<evidence type="ECO:0000313" key="3">
    <source>
        <dbReference type="EMBL" id="PAV20351.1"/>
    </source>
</evidence>
<evidence type="ECO:0000256" key="2">
    <source>
        <dbReference type="SAM" id="Phobius"/>
    </source>
</evidence>